<gene>
    <name evidence="2" type="ORF">EI293_16655</name>
</gene>
<feature type="transmembrane region" description="Helical" evidence="1">
    <location>
        <begin position="76"/>
        <end position="94"/>
    </location>
</feature>
<evidence type="ECO:0000256" key="1">
    <source>
        <dbReference type="SAM" id="Phobius"/>
    </source>
</evidence>
<name>A0A3R9PNT6_9BACT</name>
<sequence length="118" mass="12880">MLNIRRNGFFTGFAVGPAVGRKEFAKGAAAVSLARTAKLAFYLLPASMKYGWTTLLAAILGILFTWTAVSPVIPDPFGWFVFIFVFAGIPYLLYKTFNTNKYSLLIAIASPLLGSVYS</sequence>
<evidence type="ECO:0000313" key="3">
    <source>
        <dbReference type="Proteomes" id="UP000270291"/>
    </source>
</evidence>
<accession>A0A3R9PNT6</accession>
<dbReference type="AlphaFoldDB" id="A0A3R9PNT6"/>
<organism evidence="2 3">
    <name type="scientific">Hymenobacter perfusus</name>
    <dbReference type="NCBI Taxonomy" id="1236770"/>
    <lineage>
        <taxon>Bacteria</taxon>
        <taxon>Pseudomonadati</taxon>
        <taxon>Bacteroidota</taxon>
        <taxon>Cytophagia</taxon>
        <taxon>Cytophagales</taxon>
        <taxon>Hymenobacteraceae</taxon>
        <taxon>Hymenobacter</taxon>
    </lineage>
</organism>
<reference evidence="2 3" key="1">
    <citation type="submission" date="2018-12" db="EMBL/GenBank/DDBJ databases">
        <authorList>
            <person name="Feng G."/>
            <person name="Zhu H."/>
        </authorList>
    </citation>
    <scope>NUCLEOTIDE SEQUENCE [LARGE SCALE GENOMIC DNA]</scope>
    <source>
        <strain evidence="2 3">LMG 26000</strain>
    </source>
</reference>
<dbReference type="EMBL" id="RWIU01000005">
    <property type="protein sequence ID" value="RSK42539.1"/>
    <property type="molecule type" value="Genomic_DNA"/>
</dbReference>
<evidence type="ECO:0000313" key="2">
    <source>
        <dbReference type="EMBL" id="RSK42539.1"/>
    </source>
</evidence>
<dbReference type="OrthoDB" id="10017081at2"/>
<feature type="transmembrane region" description="Helical" evidence="1">
    <location>
        <begin position="50"/>
        <end position="70"/>
    </location>
</feature>
<keyword evidence="1" id="KW-0472">Membrane</keyword>
<dbReference type="RefSeq" id="WP_125439666.1">
    <property type="nucleotide sequence ID" value="NZ_RWIU01000005.1"/>
</dbReference>
<keyword evidence="3" id="KW-1185">Reference proteome</keyword>
<keyword evidence="1" id="KW-1133">Transmembrane helix</keyword>
<proteinExistence type="predicted"/>
<dbReference type="Proteomes" id="UP000270291">
    <property type="component" value="Unassembled WGS sequence"/>
</dbReference>
<keyword evidence="1" id="KW-0812">Transmembrane</keyword>
<protein>
    <submittedName>
        <fullName evidence="2">Uncharacterized protein</fullName>
    </submittedName>
</protein>
<comment type="caution">
    <text evidence="2">The sequence shown here is derived from an EMBL/GenBank/DDBJ whole genome shotgun (WGS) entry which is preliminary data.</text>
</comment>